<dbReference type="EMBL" id="CP111018">
    <property type="protein sequence ID" value="WAR09861.1"/>
    <property type="molecule type" value="Genomic_DNA"/>
</dbReference>
<name>A0ABY7EMA1_MYAAR</name>
<keyword evidence="2" id="KW-1185">Reference proteome</keyword>
<proteinExistence type="predicted"/>
<evidence type="ECO:0000313" key="1">
    <source>
        <dbReference type="EMBL" id="WAR09861.1"/>
    </source>
</evidence>
<organism evidence="1 2">
    <name type="scientific">Mya arenaria</name>
    <name type="common">Soft-shell clam</name>
    <dbReference type="NCBI Taxonomy" id="6604"/>
    <lineage>
        <taxon>Eukaryota</taxon>
        <taxon>Metazoa</taxon>
        <taxon>Spiralia</taxon>
        <taxon>Lophotrochozoa</taxon>
        <taxon>Mollusca</taxon>
        <taxon>Bivalvia</taxon>
        <taxon>Autobranchia</taxon>
        <taxon>Heteroconchia</taxon>
        <taxon>Euheterodonta</taxon>
        <taxon>Imparidentia</taxon>
        <taxon>Neoheterodontei</taxon>
        <taxon>Myida</taxon>
        <taxon>Myoidea</taxon>
        <taxon>Myidae</taxon>
        <taxon>Mya</taxon>
    </lineage>
</organism>
<dbReference type="Proteomes" id="UP001164746">
    <property type="component" value="Chromosome 7"/>
</dbReference>
<gene>
    <name evidence="1" type="ORF">MAR_034937</name>
</gene>
<sequence>MGFWNVDGFSTNKDSDNFILRQACVDVLNFDILGIAESKLTGQNEINLPGYIWFGNNRKSIHDRVGGVGFLVKENFANIYTINILDSHSDENNFGDTDNITAQSDFSASSTYDIFNLKNVPEDFLQSEEAVSLLHNVTLRLQTDVDIAYSDICSIIKNEMYAKLNHKIVHVQYGLNNKKRKIGKPWLSDYLSDLWNSQCKAERAWLKCHNMSVKKHLKTAFIETRRSSDKEVKRMAVEGWEAVSFRIHLHPSVITYTSLSSLTPVCHHLHQSVITYTRLSAVSSEVYEVAGDFLNLHRLPFGCPGAIQDVVERCKILRDEMFPKTVHPEAASILDIGKVCRALSRGSIILDTGKVQRALSPWQQYSRQGDCTKSALPVAAPRGKVRRALFPWQQYSRQGESTKSALPWQQYYRHGGKYEEGSPRGNSILDKGIVRRALSLWQQYYRHGGKYEECSHGSSILDKYEERSPRGPSILDKGKLGRALFPWYQYTRHGEKYEERSPSGSSILDTWKTREKCEEGSPHGNSILDTGRKYEECSSRGSSILDTLKYEERSPRGSSILDTGKVRRTLPRGSSILDTGKIRRVLSPGIDIYLTRRKNEERSSHGIKILNT</sequence>
<accession>A0ABY7EMA1</accession>
<protein>
    <submittedName>
        <fullName evidence="1">Uncharacterized protein</fullName>
    </submittedName>
</protein>
<evidence type="ECO:0000313" key="2">
    <source>
        <dbReference type="Proteomes" id="UP001164746"/>
    </source>
</evidence>
<reference evidence="1" key="1">
    <citation type="submission" date="2022-11" db="EMBL/GenBank/DDBJ databases">
        <title>Centuries of genome instability and evolution in soft-shell clam transmissible cancer (bioRxiv).</title>
        <authorList>
            <person name="Hart S.F.M."/>
            <person name="Yonemitsu M.A."/>
            <person name="Giersch R.M."/>
            <person name="Beal B.F."/>
            <person name="Arriagada G."/>
            <person name="Davis B.W."/>
            <person name="Ostrander E.A."/>
            <person name="Goff S.P."/>
            <person name="Metzger M.J."/>
        </authorList>
    </citation>
    <scope>NUCLEOTIDE SEQUENCE</scope>
    <source>
        <strain evidence="1">MELC-2E11</strain>
        <tissue evidence="1">Siphon/mantle</tissue>
    </source>
</reference>